<keyword evidence="1" id="KW-0472">Membrane</keyword>
<dbReference type="EMBL" id="JBBPBM010000019">
    <property type="protein sequence ID" value="KAK8553908.1"/>
    <property type="molecule type" value="Genomic_DNA"/>
</dbReference>
<organism evidence="2 3">
    <name type="scientific">Hibiscus sabdariffa</name>
    <name type="common">roselle</name>
    <dbReference type="NCBI Taxonomy" id="183260"/>
    <lineage>
        <taxon>Eukaryota</taxon>
        <taxon>Viridiplantae</taxon>
        <taxon>Streptophyta</taxon>
        <taxon>Embryophyta</taxon>
        <taxon>Tracheophyta</taxon>
        <taxon>Spermatophyta</taxon>
        <taxon>Magnoliopsida</taxon>
        <taxon>eudicotyledons</taxon>
        <taxon>Gunneridae</taxon>
        <taxon>Pentapetalae</taxon>
        <taxon>rosids</taxon>
        <taxon>malvids</taxon>
        <taxon>Malvales</taxon>
        <taxon>Malvaceae</taxon>
        <taxon>Malvoideae</taxon>
        <taxon>Hibiscus</taxon>
    </lineage>
</organism>
<gene>
    <name evidence="2" type="ORF">V6N12_030887</name>
</gene>
<evidence type="ECO:0000256" key="1">
    <source>
        <dbReference type="SAM" id="Phobius"/>
    </source>
</evidence>
<proteinExistence type="predicted"/>
<reference evidence="2 3" key="1">
    <citation type="journal article" date="2024" name="G3 (Bethesda)">
        <title>Genome assembly of Hibiscus sabdariffa L. provides insights into metabolisms of medicinal natural products.</title>
        <authorList>
            <person name="Kim T."/>
        </authorList>
    </citation>
    <scope>NUCLEOTIDE SEQUENCE [LARGE SCALE GENOMIC DNA]</scope>
    <source>
        <strain evidence="2">TK-2024</strain>
        <tissue evidence="2">Old leaves</tissue>
    </source>
</reference>
<evidence type="ECO:0000313" key="2">
    <source>
        <dbReference type="EMBL" id="KAK8553908.1"/>
    </source>
</evidence>
<evidence type="ECO:0000313" key="3">
    <source>
        <dbReference type="Proteomes" id="UP001472677"/>
    </source>
</evidence>
<sequence>MLQVCQRLLLKVFQLPQHCPVQQTGHCVEEKRLCSVLSGGQQWRLNHWFGIVSQRKMQLGQNWLMVLLVHTRLVLLILLCYPFLTWFFWACAATVYG</sequence>
<keyword evidence="3" id="KW-1185">Reference proteome</keyword>
<keyword evidence="1" id="KW-1133">Transmembrane helix</keyword>
<feature type="transmembrane region" description="Helical" evidence="1">
    <location>
        <begin position="63"/>
        <end position="89"/>
    </location>
</feature>
<accession>A0ABR2E955</accession>
<comment type="caution">
    <text evidence="2">The sequence shown here is derived from an EMBL/GenBank/DDBJ whole genome shotgun (WGS) entry which is preliminary data.</text>
</comment>
<dbReference type="Proteomes" id="UP001472677">
    <property type="component" value="Unassembled WGS sequence"/>
</dbReference>
<protein>
    <submittedName>
        <fullName evidence="2">Uncharacterized protein</fullName>
    </submittedName>
</protein>
<name>A0ABR2E955_9ROSI</name>
<keyword evidence="1" id="KW-0812">Transmembrane</keyword>